<dbReference type="EMBL" id="KZ503497">
    <property type="protein sequence ID" value="PKU63391.1"/>
    <property type="molecule type" value="Genomic_DNA"/>
</dbReference>
<gene>
    <name evidence="1" type="ORF">MA16_Dca010001</name>
</gene>
<sequence length="115" mass="13116">MSVKFKVFEFPGLKKILNSKSNFKIKHISKFKNQINSLLKLSNFKFQISNSILCVEQVSSTCDHPDLVLCVEQVSSPQDRPLVVERALRGATLTFEVERLVVERALRGATLIRIR</sequence>
<dbReference type="Proteomes" id="UP000233837">
    <property type="component" value="Unassembled WGS sequence"/>
</dbReference>
<name>A0A2I0VJ16_9ASPA</name>
<reference evidence="1 2" key="1">
    <citation type="journal article" date="2016" name="Sci. Rep.">
        <title>The Dendrobium catenatum Lindl. genome sequence provides insights into polysaccharide synthase, floral development and adaptive evolution.</title>
        <authorList>
            <person name="Zhang G.Q."/>
            <person name="Xu Q."/>
            <person name="Bian C."/>
            <person name="Tsai W.C."/>
            <person name="Yeh C.M."/>
            <person name="Liu K.W."/>
            <person name="Yoshida K."/>
            <person name="Zhang L.S."/>
            <person name="Chang S.B."/>
            <person name="Chen F."/>
            <person name="Shi Y."/>
            <person name="Su Y.Y."/>
            <person name="Zhang Y.Q."/>
            <person name="Chen L.J."/>
            <person name="Yin Y."/>
            <person name="Lin M."/>
            <person name="Huang H."/>
            <person name="Deng H."/>
            <person name="Wang Z.W."/>
            <person name="Zhu S.L."/>
            <person name="Zhao X."/>
            <person name="Deng C."/>
            <person name="Niu S.C."/>
            <person name="Huang J."/>
            <person name="Wang M."/>
            <person name="Liu G.H."/>
            <person name="Yang H.J."/>
            <person name="Xiao X.J."/>
            <person name="Hsiao Y.Y."/>
            <person name="Wu W.L."/>
            <person name="Chen Y.Y."/>
            <person name="Mitsuda N."/>
            <person name="Ohme-Takagi M."/>
            <person name="Luo Y.B."/>
            <person name="Van de Peer Y."/>
            <person name="Liu Z.J."/>
        </authorList>
    </citation>
    <scope>NUCLEOTIDE SEQUENCE [LARGE SCALE GENOMIC DNA]</scope>
    <source>
        <tissue evidence="1">The whole plant</tissue>
    </source>
</reference>
<evidence type="ECO:0000313" key="2">
    <source>
        <dbReference type="Proteomes" id="UP000233837"/>
    </source>
</evidence>
<accession>A0A2I0VJ16</accession>
<protein>
    <submittedName>
        <fullName evidence="1">Uncharacterized protein</fullName>
    </submittedName>
</protein>
<organism evidence="1 2">
    <name type="scientific">Dendrobium catenatum</name>
    <dbReference type="NCBI Taxonomy" id="906689"/>
    <lineage>
        <taxon>Eukaryota</taxon>
        <taxon>Viridiplantae</taxon>
        <taxon>Streptophyta</taxon>
        <taxon>Embryophyta</taxon>
        <taxon>Tracheophyta</taxon>
        <taxon>Spermatophyta</taxon>
        <taxon>Magnoliopsida</taxon>
        <taxon>Liliopsida</taxon>
        <taxon>Asparagales</taxon>
        <taxon>Orchidaceae</taxon>
        <taxon>Epidendroideae</taxon>
        <taxon>Malaxideae</taxon>
        <taxon>Dendrobiinae</taxon>
        <taxon>Dendrobium</taxon>
    </lineage>
</organism>
<keyword evidence="2" id="KW-1185">Reference proteome</keyword>
<evidence type="ECO:0000313" key="1">
    <source>
        <dbReference type="EMBL" id="PKU63391.1"/>
    </source>
</evidence>
<reference evidence="1 2" key="2">
    <citation type="journal article" date="2017" name="Nature">
        <title>The Apostasia genome and the evolution of orchids.</title>
        <authorList>
            <person name="Zhang G.Q."/>
            <person name="Liu K.W."/>
            <person name="Li Z."/>
            <person name="Lohaus R."/>
            <person name="Hsiao Y.Y."/>
            <person name="Niu S.C."/>
            <person name="Wang J.Y."/>
            <person name="Lin Y.C."/>
            <person name="Xu Q."/>
            <person name="Chen L.J."/>
            <person name="Yoshida K."/>
            <person name="Fujiwara S."/>
            <person name="Wang Z.W."/>
            <person name="Zhang Y.Q."/>
            <person name="Mitsuda N."/>
            <person name="Wang M."/>
            <person name="Liu G.H."/>
            <person name="Pecoraro L."/>
            <person name="Huang H.X."/>
            <person name="Xiao X.J."/>
            <person name="Lin M."/>
            <person name="Wu X.Y."/>
            <person name="Wu W.L."/>
            <person name="Chen Y.Y."/>
            <person name="Chang S.B."/>
            <person name="Sakamoto S."/>
            <person name="Ohme-Takagi M."/>
            <person name="Yagi M."/>
            <person name="Zeng S.J."/>
            <person name="Shen C.Y."/>
            <person name="Yeh C.M."/>
            <person name="Luo Y.B."/>
            <person name="Tsai W.C."/>
            <person name="Van de Peer Y."/>
            <person name="Liu Z.J."/>
        </authorList>
    </citation>
    <scope>NUCLEOTIDE SEQUENCE [LARGE SCALE GENOMIC DNA]</scope>
    <source>
        <tissue evidence="1">The whole plant</tissue>
    </source>
</reference>
<dbReference type="AlphaFoldDB" id="A0A2I0VJ16"/>
<proteinExistence type="predicted"/>